<sequence>MRGLVGLLAALVLLGGSGCAVVKVKERAFGDIAAERNLDALNGGKLSTASATALGSAGLDPELCAREPAPCIEQLRPLASSESWLATASELQLLRMNAAPATVSKAAESAGLSRRKAAAVEAGEGAATDANAAAASQVATDERTRAAVETARYAYAYLFLTARTPEQRVFEARQQRVLQYYNRAVDVVAQAAFEASRGQVGVSPLRVGGLNLGIGLHGYEASEISLQPEALLASDTLGFDNLRAVYRRDGFGTGLVAVFPRRAPSPSPVTPADEASADDTPYRDTRYLPVTATLRFNGDSLDAVLASDQASMDVYNPYRIDSETIGGRKVPLAANYSAAYGVWLARSELARLSLSSLLRPKQARAFKPRIYLNQPYDPNKRVIVLVHGLASSPEAWVNLANEILGDESLRKHYQLWQVFYPTNIGILSNRAAIASALDKTFKHYDPEGDDVASRDAVLVGHSMGGVISRLLVSDSGEQVLDETLKAFDPAVAQRLRKEPLVRALTVFQPMPQFGRVVFLASPHRGAVVTDGWPLRMVRKLIRLPFDVLRETAELAQRTKVDQDELQKVGFRKGRPPTGPDDLSPNSLFMRSTENLPIEAGLPYHTIVGQRDPKIALLQSSDGAVPYRSAHLDGALSEKVIVSGHSVQETPQAILELRRILRVDMAQYGKNAKR</sequence>
<dbReference type="AlphaFoldDB" id="A0A108U8Q9"/>
<dbReference type="Gene3D" id="3.40.50.1820">
    <property type="entry name" value="alpha/beta hydrolase"/>
    <property type="match status" value="1"/>
</dbReference>
<evidence type="ECO:0000313" key="4">
    <source>
        <dbReference type="Proteomes" id="UP000023435"/>
    </source>
</evidence>
<dbReference type="RefSeq" id="WP_036111321.1">
    <property type="nucleotide sequence ID" value="NZ_JAJA02000001.1"/>
</dbReference>
<gene>
    <name evidence="3" type="ORF">AZ78_2182</name>
</gene>
<dbReference type="InterPro" id="IPR029058">
    <property type="entry name" value="AB_hydrolase_fold"/>
</dbReference>
<feature type="domain" description="AB hydrolase-1" evidence="2">
    <location>
        <begin position="383"/>
        <end position="655"/>
    </location>
</feature>
<feature type="region of interest" description="Disordered" evidence="1">
    <location>
        <begin position="263"/>
        <end position="282"/>
    </location>
</feature>
<dbReference type="Proteomes" id="UP000023435">
    <property type="component" value="Unassembled WGS sequence"/>
</dbReference>
<dbReference type="InterPro" id="IPR000073">
    <property type="entry name" value="AB_hydrolase_1"/>
</dbReference>
<dbReference type="Pfam" id="PF12697">
    <property type="entry name" value="Abhydrolase_6"/>
    <property type="match status" value="1"/>
</dbReference>
<dbReference type="OrthoDB" id="869379at2"/>
<dbReference type="SUPFAM" id="SSF53474">
    <property type="entry name" value="alpha/beta-Hydrolases"/>
    <property type="match status" value="1"/>
</dbReference>
<evidence type="ECO:0000259" key="2">
    <source>
        <dbReference type="Pfam" id="PF12697"/>
    </source>
</evidence>
<comment type="caution">
    <text evidence="3">The sequence shown here is derived from an EMBL/GenBank/DDBJ whole genome shotgun (WGS) entry which is preliminary data.</text>
</comment>
<dbReference type="PROSITE" id="PS51257">
    <property type="entry name" value="PROKAR_LIPOPROTEIN"/>
    <property type="match status" value="1"/>
</dbReference>
<organism evidence="3 4">
    <name type="scientific">Lysobacter capsici AZ78</name>
    <dbReference type="NCBI Taxonomy" id="1444315"/>
    <lineage>
        <taxon>Bacteria</taxon>
        <taxon>Pseudomonadati</taxon>
        <taxon>Pseudomonadota</taxon>
        <taxon>Gammaproteobacteria</taxon>
        <taxon>Lysobacterales</taxon>
        <taxon>Lysobacteraceae</taxon>
        <taxon>Lysobacter</taxon>
    </lineage>
</organism>
<evidence type="ECO:0000313" key="3">
    <source>
        <dbReference type="EMBL" id="KWS04632.1"/>
    </source>
</evidence>
<keyword evidence="4" id="KW-1185">Reference proteome</keyword>
<protein>
    <recommendedName>
        <fullName evidence="2">AB hydrolase-1 domain-containing protein</fullName>
    </recommendedName>
</protein>
<dbReference type="EMBL" id="JAJA02000001">
    <property type="protein sequence ID" value="KWS04632.1"/>
    <property type="molecule type" value="Genomic_DNA"/>
</dbReference>
<name>A0A108U8Q9_9GAMM</name>
<accession>A0A108U8Q9</accession>
<evidence type="ECO:0000256" key="1">
    <source>
        <dbReference type="SAM" id="MobiDB-lite"/>
    </source>
</evidence>
<proteinExistence type="predicted"/>
<reference evidence="3 4" key="1">
    <citation type="journal article" date="2014" name="Genome Announc.">
        <title>Draft Genome Sequence of Lysobacter capsici AZ78, a Bacterium Antagonistic to Plant-Pathogenic Oomycetes.</title>
        <authorList>
            <person name="Puopolo G."/>
            <person name="Sonego P."/>
            <person name="Engelen K."/>
            <person name="Pertot I."/>
        </authorList>
    </citation>
    <scope>NUCLEOTIDE SEQUENCE [LARGE SCALE GENOMIC DNA]</scope>
    <source>
        <strain evidence="3 4">AZ78</strain>
    </source>
</reference>